<gene>
    <name evidence="2" type="ORF">SAMN04487996_1175</name>
</gene>
<dbReference type="STRING" id="659014.SAMN04487996_1175"/>
<evidence type="ECO:0000259" key="1">
    <source>
        <dbReference type="PROSITE" id="PS50943"/>
    </source>
</evidence>
<sequence length="162" mass="19315">MKKEKEINPEQLSNDHRRQALLEFIIAENAKRTPEQKLKTEMLGIQYLMEDYFNDDSLRIVEFEPAEFLSIHYFIKRYLKVLNTSQKQLAELFEMKDSNLHKYLTGERKLNTDIAFKLASFTKTTPEHWLRLEIRNELKKLGGAKVAEFEKYGYEHVVNTRE</sequence>
<feature type="domain" description="HTH cro/C1-type" evidence="1">
    <location>
        <begin position="75"/>
        <end position="129"/>
    </location>
</feature>
<dbReference type="RefSeq" id="WP_090155752.1">
    <property type="nucleotide sequence ID" value="NZ_FNAN01000017.1"/>
</dbReference>
<evidence type="ECO:0000313" key="3">
    <source>
        <dbReference type="Proteomes" id="UP000198748"/>
    </source>
</evidence>
<dbReference type="PROSITE" id="PS50943">
    <property type="entry name" value="HTH_CROC1"/>
    <property type="match status" value="1"/>
</dbReference>
<protein>
    <submittedName>
        <fullName evidence="2">Helix-turn-helix</fullName>
    </submittedName>
</protein>
<dbReference type="SUPFAM" id="SSF47413">
    <property type="entry name" value="lambda repressor-like DNA-binding domains"/>
    <property type="match status" value="1"/>
</dbReference>
<accession>A0A1G7SWJ5</accession>
<dbReference type="InterPro" id="IPR010982">
    <property type="entry name" value="Lambda_DNA-bd_dom_sf"/>
</dbReference>
<reference evidence="3" key="1">
    <citation type="submission" date="2016-10" db="EMBL/GenBank/DDBJ databases">
        <authorList>
            <person name="Varghese N."/>
            <person name="Submissions S."/>
        </authorList>
    </citation>
    <scope>NUCLEOTIDE SEQUENCE [LARGE SCALE GENOMIC DNA]</scope>
    <source>
        <strain evidence="3">DSM 25329</strain>
    </source>
</reference>
<proteinExistence type="predicted"/>
<keyword evidence="3" id="KW-1185">Reference proteome</keyword>
<dbReference type="EMBL" id="FNAN01000017">
    <property type="protein sequence ID" value="SDG27242.1"/>
    <property type="molecule type" value="Genomic_DNA"/>
</dbReference>
<name>A0A1G7SWJ5_9BACT</name>
<dbReference type="Proteomes" id="UP000198748">
    <property type="component" value="Unassembled WGS sequence"/>
</dbReference>
<dbReference type="GO" id="GO:0003677">
    <property type="term" value="F:DNA binding"/>
    <property type="evidence" value="ECO:0007669"/>
    <property type="project" value="InterPro"/>
</dbReference>
<dbReference type="OrthoDB" id="672239at2"/>
<dbReference type="SMART" id="SM00530">
    <property type="entry name" value="HTH_XRE"/>
    <property type="match status" value="1"/>
</dbReference>
<dbReference type="CDD" id="cd00093">
    <property type="entry name" value="HTH_XRE"/>
    <property type="match status" value="1"/>
</dbReference>
<dbReference type="Pfam" id="PF01381">
    <property type="entry name" value="HTH_3"/>
    <property type="match status" value="1"/>
</dbReference>
<evidence type="ECO:0000313" key="2">
    <source>
        <dbReference type="EMBL" id="SDG27242.1"/>
    </source>
</evidence>
<dbReference type="InterPro" id="IPR001387">
    <property type="entry name" value="Cro/C1-type_HTH"/>
</dbReference>
<dbReference type="AlphaFoldDB" id="A0A1G7SWJ5"/>
<organism evidence="2 3">
    <name type="scientific">Dyadobacter soli</name>
    <dbReference type="NCBI Taxonomy" id="659014"/>
    <lineage>
        <taxon>Bacteria</taxon>
        <taxon>Pseudomonadati</taxon>
        <taxon>Bacteroidota</taxon>
        <taxon>Cytophagia</taxon>
        <taxon>Cytophagales</taxon>
        <taxon>Spirosomataceae</taxon>
        <taxon>Dyadobacter</taxon>
    </lineage>
</organism>
<dbReference type="Gene3D" id="1.10.260.40">
    <property type="entry name" value="lambda repressor-like DNA-binding domains"/>
    <property type="match status" value="1"/>
</dbReference>